<sequence length="109" mass="11833">MSGRGPGSSHGAHICLEVVKHPSKGVASDLSLQPAHDLAVSHLRRRTAASSRPGSNAATPQPPPKVSPDVYNLRLQHFDIRRRPVENYLQTQNITSVLQHLIVGGVVRH</sequence>
<keyword evidence="3" id="KW-1185">Reference proteome</keyword>
<reference evidence="2 3" key="1">
    <citation type="journal article" date="2016" name="Genome Biol. Evol.">
        <title>Divergent and convergent evolution of fungal pathogenicity.</title>
        <authorList>
            <person name="Shang Y."/>
            <person name="Xiao G."/>
            <person name="Zheng P."/>
            <person name="Cen K."/>
            <person name="Zhan S."/>
            <person name="Wang C."/>
        </authorList>
    </citation>
    <scope>NUCLEOTIDE SEQUENCE [LARGE SCALE GENOMIC DNA]</scope>
    <source>
        <strain evidence="2 3">RCEF 3172</strain>
    </source>
</reference>
<dbReference type="AlphaFoldDB" id="A0A162KGR1"/>
<gene>
    <name evidence="2" type="ORF">BBO_00841</name>
</gene>
<name>A0A162KGR1_9HYPO</name>
<evidence type="ECO:0000256" key="1">
    <source>
        <dbReference type="SAM" id="MobiDB-lite"/>
    </source>
</evidence>
<feature type="region of interest" description="Disordered" evidence="1">
    <location>
        <begin position="41"/>
        <end position="69"/>
    </location>
</feature>
<protein>
    <submittedName>
        <fullName evidence="2">Uncharacterized protein</fullName>
    </submittedName>
</protein>
<organism evidence="2 3">
    <name type="scientific">Beauveria brongniartii RCEF 3172</name>
    <dbReference type="NCBI Taxonomy" id="1081107"/>
    <lineage>
        <taxon>Eukaryota</taxon>
        <taxon>Fungi</taxon>
        <taxon>Dikarya</taxon>
        <taxon>Ascomycota</taxon>
        <taxon>Pezizomycotina</taxon>
        <taxon>Sordariomycetes</taxon>
        <taxon>Hypocreomycetidae</taxon>
        <taxon>Hypocreales</taxon>
        <taxon>Cordycipitaceae</taxon>
        <taxon>Beauveria</taxon>
        <taxon>Beauveria brongniartii</taxon>
    </lineage>
</organism>
<dbReference type="EMBL" id="AZHA01000002">
    <property type="protein sequence ID" value="OAA50894.1"/>
    <property type="molecule type" value="Genomic_DNA"/>
</dbReference>
<evidence type="ECO:0000313" key="3">
    <source>
        <dbReference type="Proteomes" id="UP000076863"/>
    </source>
</evidence>
<comment type="caution">
    <text evidence="2">The sequence shown here is derived from an EMBL/GenBank/DDBJ whole genome shotgun (WGS) entry which is preliminary data.</text>
</comment>
<proteinExistence type="predicted"/>
<dbReference type="Proteomes" id="UP000076863">
    <property type="component" value="Unassembled WGS sequence"/>
</dbReference>
<evidence type="ECO:0000313" key="2">
    <source>
        <dbReference type="EMBL" id="OAA50894.1"/>
    </source>
</evidence>
<feature type="compositionally biased region" description="Polar residues" evidence="1">
    <location>
        <begin position="48"/>
        <end position="59"/>
    </location>
</feature>
<accession>A0A162KGR1</accession>